<dbReference type="InterPro" id="IPR045247">
    <property type="entry name" value="Oye-like"/>
</dbReference>
<keyword evidence="3" id="KW-1185">Reference proteome</keyword>
<evidence type="ECO:0000313" key="3">
    <source>
        <dbReference type="Proteomes" id="UP000637239"/>
    </source>
</evidence>
<dbReference type="RefSeq" id="XP_043139245.1">
    <property type="nucleotide sequence ID" value="XM_043281802.1"/>
</dbReference>
<dbReference type="GO" id="GO:0010181">
    <property type="term" value="F:FMN binding"/>
    <property type="evidence" value="ECO:0007669"/>
    <property type="project" value="InterPro"/>
</dbReference>
<dbReference type="Gene3D" id="3.20.20.70">
    <property type="entry name" value="Aldolase class I"/>
    <property type="match status" value="1"/>
</dbReference>
<dbReference type="InterPro" id="IPR001155">
    <property type="entry name" value="OxRdtase_FMN_N"/>
</dbReference>
<protein>
    <recommendedName>
        <fullName evidence="1">NADH:flavin oxidoreductase/NADH oxidase N-terminal domain-containing protein</fullName>
    </recommendedName>
</protein>
<dbReference type="Proteomes" id="UP000637239">
    <property type="component" value="Chromosome 6"/>
</dbReference>
<gene>
    <name evidence="2" type="ORF">ACHE_60609S</name>
</gene>
<dbReference type="Pfam" id="PF00724">
    <property type="entry name" value="Oxidored_FMN"/>
    <property type="match status" value="2"/>
</dbReference>
<dbReference type="PANTHER" id="PTHR22893:SF91">
    <property type="entry name" value="NADPH DEHYDROGENASE 2-RELATED"/>
    <property type="match status" value="1"/>
</dbReference>
<proteinExistence type="predicted"/>
<sequence length="348" mass="38647">MSTSKLFTPLRVGQSTLSHRLTMAPMTRLRASNTHTPLLPLVKDYYRQRASVPGSLLITEATVISPRHGGYTNVPGIYSEEQISAWKKSPMQCTRRARISTCSSGRWPGDVPMKSVFSGEMHHPRPLTEQEITAAVGDFVAAAENAVKAGFDGVEIHGANGYLVDQFIQDTANNRTDNWGGSIPNRSRFALDVTHAVVKAVGNDKTAIRLSPWSKFQGMRMEDPIPQFSHLIENLSDLKLAYLHLCESDAKAAGESLRPFIDSYNKAGPVMVASNYTGETTVKAVEEEYKDNEVMVAFGRPYIANPDLAFRVREKVELAEVRQEGVYAQSEEGYTDYGFNEEFKAVYQ</sequence>
<dbReference type="AlphaFoldDB" id="A0A7R7ZQI4"/>
<dbReference type="InterPro" id="IPR013785">
    <property type="entry name" value="Aldolase_TIM"/>
</dbReference>
<dbReference type="GeneID" id="66985081"/>
<organism evidence="2 3">
    <name type="scientific">Aspergillus chevalieri</name>
    <name type="common">Eurotium chevalieri</name>
    <dbReference type="NCBI Taxonomy" id="182096"/>
    <lineage>
        <taxon>Eukaryota</taxon>
        <taxon>Fungi</taxon>
        <taxon>Dikarya</taxon>
        <taxon>Ascomycota</taxon>
        <taxon>Pezizomycotina</taxon>
        <taxon>Eurotiomycetes</taxon>
        <taxon>Eurotiomycetidae</taxon>
        <taxon>Eurotiales</taxon>
        <taxon>Aspergillaceae</taxon>
        <taxon>Aspergillus</taxon>
        <taxon>Aspergillus subgen. Aspergillus</taxon>
    </lineage>
</organism>
<dbReference type="EMBL" id="AP024421">
    <property type="protein sequence ID" value="BCR90723.1"/>
    <property type="molecule type" value="Genomic_DNA"/>
</dbReference>
<evidence type="ECO:0000313" key="2">
    <source>
        <dbReference type="EMBL" id="BCR90723.1"/>
    </source>
</evidence>
<dbReference type="SUPFAM" id="SSF51395">
    <property type="entry name" value="FMN-linked oxidoreductases"/>
    <property type="match status" value="1"/>
</dbReference>
<name>A0A7R7ZQI4_ASPCH</name>
<evidence type="ECO:0000259" key="1">
    <source>
        <dbReference type="Pfam" id="PF00724"/>
    </source>
</evidence>
<reference evidence="2" key="1">
    <citation type="submission" date="2021-01" db="EMBL/GenBank/DDBJ databases">
        <authorList>
            <consortium name="Aspergillus chevalieri M1 genome sequencing consortium"/>
            <person name="Kazuki M."/>
            <person name="Futagami T."/>
        </authorList>
    </citation>
    <scope>NUCLEOTIDE SEQUENCE</scope>
    <source>
        <strain evidence="2">M1</strain>
    </source>
</reference>
<dbReference type="PANTHER" id="PTHR22893">
    <property type="entry name" value="NADH OXIDOREDUCTASE-RELATED"/>
    <property type="match status" value="1"/>
</dbReference>
<feature type="domain" description="NADH:flavin oxidoreductase/NADH oxidase N-terminal" evidence="1">
    <location>
        <begin position="5"/>
        <end position="88"/>
    </location>
</feature>
<accession>A0A7R7ZQI4</accession>
<dbReference type="GO" id="GO:0003959">
    <property type="term" value="F:NADPH dehydrogenase activity"/>
    <property type="evidence" value="ECO:0007669"/>
    <property type="project" value="TreeGrafter"/>
</dbReference>
<feature type="domain" description="NADH:flavin oxidoreductase/NADH oxidase N-terminal" evidence="1">
    <location>
        <begin position="117"/>
        <end position="317"/>
    </location>
</feature>
<reference evidence="2" key="2">
    <citation type="submission" date="2021-02" db="EMBL/GenBank/DDBJ databases">
        <title>Aspergillus chevalieri M1 genome sequence.</title>
        <authorList>
            <person name="Kadooka C."/>
            <person name="Mori K."/>
            <person name="Futagami T."/>
        </authorList>
    </citation>
    <scope>NUCLEOTIDE SEQUENCE</scope>
    <source>
        <strain evidence="2">M1</strain>
    </source>
</reference>
<dbReference type="CDD" id="cd02933">
    <property type="entry name" value="OYE_like_FMN"/>
    <property type="match status" value="1"/>
</dbReference>
<dbReference type="KEGG" id="ache:ACHE_60609S"/>